<name>A0AAV8WNH2_9CUCU</name>
<gene>
    <name evidence="1" type="ORF">NQ314_019744</name>
</gene>
<dbReference type="AlphaFoldDB" id="A0AAV8WNH2"/>
<accession>A0AAV8WNH2</accession>
<organism evidence="1 2">
    <name type="scientific">Rhamnusium bicolor</name>
    <dbReference type="NCBI Taxonomy" id="1586634"/>
    <lineage>
        <taxon>Eukaryota</taxon>
        <taxon>Metazoa</taxon>
        <taxon>Ecdysozoa</taxon>
        <taxon>Arthropoda</taxon>
        <taxon>Hexapoda</taxon>
        <taxon>Insecta</taxon>
        <taxon>Pterygota</taxon>
        <taxon>Neoptera</taxon>
        <taxon>Endopterygota</taxon>
        <taxon>Coleoptera</taxon>
        <taxon>Polyphaga</taxon>
        <taxon>Cucujiformia</taxon>
        <taxon>Chrysomeloidea</taxon>
        <taxon>Cerambycidae</taxon>
        <taxon>Lepturinae</taxon>
        <taxon>Rhagiini</taxon>
        <taxon>Rhamnusium</taxon>
    </lineage>
</organism>
<keyword evidence="2" id="KW-1185">Reference proteome</keyword>
<proteinExistence type="predicted"/>
<dbReference type="Proteomes" id="UP001162156">
    <property type="component" value="Unassembled WGS sequence"/>
</dbReference>
<evidence type="ECO:0000313" key="2">
    <source>
        <dbReference type="Proteomes" id="UP001162156"/>
    </source>
</evidence>
<dbReference type="Gene3D" id="3.30.830.10">
    <property type="entry name" value="Metalloenzyme, LuxS/M16 peptidase-like"/>
    <property type="match status" value="1"/>
</dbReference>
<evidence type="ECO:0000313" key="1">
    <source>
        <dbReference type="EMBL" id="KAJ8927741.1"/>
    </source>
</evidence>
<comment type="caution">
    <text evidence="1">The sequence shown here is derived from an EMBL/GenBank/DDBJ whole genome shotgun (WGS) entry which is preliminary data.</text>
</comment>
<protein>
    <submittedName>
        <fullName evidence="1">Uncharacterized protein</fullName>
    </submittedName>
</protein>
<reference evidence="1" key="1">
    <citation type="journal article" date="2023" name="Insect Mol. Biol.">
        <title>Genome sequencing provides insights into the evolution of gene families encoding plant cell wall-degrading enzymes in longhorned beetles.</title>
        <authorList>
            <person name="Shin N.R."/>
            <person name="Okamura Y."/>
            <person name="Kirsch R."/>
            <person name="Pauchet Y."/>
        </authorList>
    </citation>
    <scope>NUCLEOTIDE SEQUENCE</scope>
    <source>
        <strain evidence="1">RBIC_L_NR</strain>
    </source>
</reference>
<dbReference type="EMBL" id="JANEYF010005532">
    <property type="protein sequence ID" value="KAJ8927741.1"/>
    <property type="molecule type" value="Genomic_DNA"/>
</dbReference>
<sequence>MKLKKITKDDIVTVARRLLSSQPAVAARGDLRKMPSLEYIQAGLIDSEGKMPSGRKLSLFR</sequence>